<dbReference type="OrthoDB" id="1185352at2"/>
<gene>
    <name evidence="3" type="ORF">FHK87_17540</name>
</gene>
<evidence type="ECO:0000313" key="3">
    <source>
        <dbReference type="EMBL" id="TPN84731.1"/>
    </source>
</evidence>
<protein>
    <submittedName>
        <fullName evidence="3">Serine hydrolase</fullName>
    </submittedName>
</protein>
<accession>A0A504JEB9</accession>
<dbReference type="PROSITE" id="PS51257">
    <property type="entry name" value="PROKAR_LIPOPROTEIN"/>
    <property type="match status" value="1"/>
</dbReference>
<dbReference type="GO" id="GO:0016787">
    <property type="term" value="F:hydrolase activity"/>
    <property type="evidence" value="ECO:0007669"/>
    <property type="project" value="UniProtKB-KW"/>
</dbReference>
<name>A0A504JEB9_9FLAO</name>
<dbReference type="InterPro" id="IPR050789">
    <property type="entry name" value="Diverse_Enzym_Activities"/>
</dbReference>
<proteinExistence type="predicted"/>
<evidence type="ECO:0000256" key="1">
    <source>
        <dbReference type="SAM" id="SignalP"/>
    </source>
</evidence>
<reference evidence="3 4" key="1">
    <citation type="submission" date="2019-06" db="EMBL/GenBank/DDBJ databases">
        <authorList>
            <person name="Meng X."/>
        </authorList>
    </citation>
    <scope>NUCLEOTIDE SEQUENCE [LARGE SCALE GENOMIC DNA]</scope>
    <source>
        <strain evidence="3 4">M625</strain>
    </source>
</reference>
<keyword evidence="3" id="KW-0378">Hydrolase</keyword>
<dbReference type="InterPro" id="IPR012338">
    <property type="entry name" value="Beta-lactam/transpept-like"/>
</dbReference>
<evidence type="ECO:0000259" key="2">
    <source>
        <dbReference type="Pfam" id="PF00144"/>
    </source>
</evidence>
<sequence>MKKSTLLGALCLCSIVISCSSDAETIDSPDTEVVNSNPTTETQDTEVLYFPPDSSEEWKTQSIASLGWNIDFEKSLYDFLEEKETKAFIILKDGKMVIEKYFGNTTASENLPWYSAGKTLTAFMTGIVQQEALLDIEEASSTYLGSGWANITATQEQSITIKNHLTMTTGLDYNILNPNCTSTTCLTFLNTPDNFWYYHNAPYTLIRDIVSGATNQEFDQYFDSKLKSKIGMNGSWIKIGFSYVYYSTARSMARFGLLNLNKGTWNKTKILDDQEYFSEMTNTSQSFNQAYGYLWWLNGKSTYRLPSSENQFNGKLIPNAPNDLIAGLGKNDQKLYIVPSQNLVIVRMGNETNNTLLGPSSFDNELWEQINLLINKH</sequence>
<dbReference type="Pfam" id="PF00144">
    <property type="entry name" value="Beta-lactamase"/>
    <property type="match status" value="1"/>
</dbReference>
<dbReference type="AlphaFoldDB" id="A0A504JEB9"/>
<keyword evidence="1" id="KW-0732">Signal</keyword>
<dbReference type="InterPro" id="IPR001466">
    <property type="entry name" value="Beta-lactam-related"/>
</dbReference>
<organism evidence="3 4">
    <name type="scientific">Aquimarina algicola</name>
    <dbReference type="NCBI Taxonomy" id="2589995"/>
    <lineage>
        <taxon>Bacteria</taxon>
        <taxon>Pseudomonadati</taxon>
        <taxon>Bacteroidota</taxon>
        <taxon>Flavobacteriia</taxon>
        <taxon>Flavobacteriales</taxon>
        <taxon>Flavobacteriaceae</taxon>
        <taxon>Aquimarina</taxon>
    </lineage>
</organism>
<dbReference type="RefSeq" id="WP_140595065.1">
    <property type="nucleotide sequence ID" value="NZ_VFWZ01000005.1"/>
</dbReference>
<comment type="caution">
    <text evidence="3">The sequence shown here is derived from an EMBL/GenBank/DDBJ whole genome shotgun (WGS) entry which is preliminary data.</text>
</comment>
<feature type="domain" description="Beta-lactamase-related" evidence="2">
    <location>
        <begin position="87"/>
        <end position="353"/>
    </location>
</feature>
<dbReference type="PANTHER" id="PTHR43283">
    <property type="entry name" value="BETA-LACTAMASE-RELATED"/>
    <property type="match status" value="1"/>
</dbReference>
<evidence type="ECO:0000313" key="4">
    <source>
        <dbReference type="Proteomes" id="UP000315540"/>
    </source>
</evidence>
<dbReference type="EMBL" id="VFWZ01000005">
    <property type="protein sequence ID" value="TPN84731.1"/>
    <property type="molecule type" value="Genomic_DNA"/>
</dbReference>
<feature type="signal peptide" evidence="1">
    <location>
        <begin position="1"/>
        <end position="23"/>
    </location>
</feature>
<dbReference type="Gene3D" id="3.40.710.10">
    <property type="entry name" value="DD-peptidase/beta-lactamase superfamily"/>
    <property type="match status" value="1"/>
</dbReference>
<feature type="chain" id="PRO_5021372695" evidence="1">
    <location>
        <begin position="24"/>
        <end position="377"/>
    </location>
</feature>
<dbReference type="Proteomes" id="UP000315540">
    <property type="component" value="Unassembled WGS sequence"/>
</dbReference>
<keyword evidence="4" id="KW-1185">Reference proteome</keyword>
<dbReference type="PANTHER" id="PTHR43283:SF7">
    <property type="entry name" value="BETA-LACTAMASE-RELATED DOMAIN-CONTAINING PROTEIN"/>
    <property type="match status" value="1"/>
</dbReference>
<dbReference type="SUPFAM" id="SSF56601">
    <property type="entry name" value="beta-lactamase/transpeptidase-like"/>
    <property type="match status" value="1"/>
</dbReference>